<dbReference type="SUPFAM" id="SSF53335">
    <property type="entry name" value="S-adenosyl-L-methionine-dependent methyltransferases"/>
    <property type="match status" value="1"/>
</dbReference>
<dbReference type="Pfam" id="PF08241">
    <property type="entry name" value="Methyltransf_11"/>
    <property type="match status" value="1"/>
</dbReference>
<sequence>MNKTIKKILSPILGKPYVSFMRLFTHYCIDGFIENQIKKWMKEYIQKGIILEIGVGQGKLIKYIKPDCIYYGFDIVNLSHLWNKYKKRKNINLFVGSAEHIPLVDNSIDYIISTEVFEHIRNFDKALEEIYRVSKNGTKLIISIPNNFCYKYKKKGPHQDHVNNWRYQEFIDLMAPKFQLIEGKMNGYWLPIFRKSRYSLQIAYHHKLEYYNTNFFFVFECKK</sequence>
<feature type="domain" description="Methyltransferase type 11" evidence="1">
    <location>
        <begin position="51"/>
        <end position="142"/>
    </location>
</feature>
<dbReference type="PANTHER" id="PTHR45036">
    <property type="entry name" value="METHYLTRANSFERASE LIKE 7B"/>
    <property type="match status" value="1"/>
</dbReference>
<dbReference type="GO" id="GO:0008757">
    <property type="term" value="F:S-adenosylmethionine-dependent methyltransferase activity"/>
    <property type="evidence" value="ECO:0007669"/>
    <property type="project" value="InterPro"/>
</dbReference>
<evidence type="ECO:0000313" key="3">
    <source>
        <dbReference type="Proteomes" id="UP000231472"/>
    </source>
</evidence>
<proteinExistence type="predicted"/>
<dbReference type="AlphaFoldDB" id="A0A2H0YNL4"/>
<dbReference type="EMBL" id="PEYC01000032">
    <property type="protein sequence ID" value="PIS40081.1"/>
    <property type="molecule type" value="Genomic_DNA"/>
</dbReference>
<dbReference type="InterPro" id="IPR029063">
    <property type="entry name" value="SAM-dependent_MTases_sf"/>
</dbReference>
<organism evidence="2 3">
    <name type="scientific">Candidatus Nealsonbacteria bacterium CG08_land_8_20_14_0_20_36_22</name>
    <dbReference type="NCBI Taxonomy" id="1974704"/>
    <lineage>
        <taxon>Bacteria</taxon>
        <taxon>Candidatus Nealsoniibacteriota</taxon>
    </lineage>
</organism>
<name>A0A2H0YNL4_9BACT</name>
<comment type="caution">
    <text evidence="2">The sequence shown here is derived from an EMBL/GenBank/DDBJ whole genome shotgun (WGS) entry which is preliminary data.</text>
</comment>
<protein>
    <recommendedName>
        <fullName evidence="1">Methyltransferase type 11 domain-containing protein</fullName>
    </recommendedName>
</protein>
<dbReference type="InterPro" id="IPR013216">
    <property type="entry name" value="Methyltransf_11"/>
</dbReference>
<gene>
    <name evidence="2" type="ORF">COT32_01685</name>
</gene>
<reference evidence="3" key="1">
    <citation type="submission" date="2017-09" db="EMBL/GenBank/DDBJ databases">
        <title>Depth-based differentiation of microbial function through sediment-hosted aquifers and enrichment of novel symbionts in the deep terrestrial subsurface.</title>
        <authorList>
            <person name="Probst A.J."/>
            <person name="Ladd B."/>
            <person name="Jarett J.K."/>
            <person name="Geller-Mcgrath D.E."/>
            <person name="Sieber C.M.K."/>
            <person name="Emerson J.B."/>
            <person name="Anantharaman K."/>
            <person name="Thomas B.C."/>
            <person name="Malmstrom R."/>
            <person name="Stieglmeier M."/>
            <person name="Klingl A."/>
            <person name="Woyke T."/>
            <person name="Ryan C.M."/>
            <person name="Banfield J.F."/>
        </authorList>
    </citation>
    <scope>NUCLEOTIDE SEQUENCE [LARGE SCALE GENOMIC DNA]</scope>
</reference>
<dbReference type="PANTHER" id="PTHR45036:SF1">
    <property type="entry name" value="METHYLTRANSFERASE LIKE 7A"/>
    <property type="match status" value="1"/>
</dbReference>
<dbReference type="Gene3D" id="3.40.50.150">
    <property type="entry name" value="Vaccinia Virus protein VP39"/>
    <property type="match status" value="1"/>
</dbReference>
<dbReference type="InterPro" id="IPR052356">
    <property type="entry name" value="Thiol_S-MT"/>
</dbReference>
<accession>A0A2H0YNL4</accession>
<evidence type="ECO:0000313" key="2">
    <source>
        <dbReference type="EMBL" id="PIS40081.1"/>
    </source>
</evidence>
<dbReference type="CDD" id="cd02440">
    <property type="entry name" value="AdoMet_MTases"/>
    <property type="match status" value="1"/>
</dbReference>
<dbReference type="Proteomes" id="UP000231472">
    <property type="component" value="Unassembled WGS sequence"/>
</dbReference>
<evidence type="ECO:0000259" key="1">
    <source>
        <dbReference type="Pfam" id="PF08241"/>
    </source>
</evidence>